<gene>
    <name evidence="1" type="ORF">HRJ53_21410</name>
</gene>
<dbReference type="EMBL" id="JACDQQ010002059">
    <property type="protein sequence ID" value="MBA0087552.1"/>
    <property type="molecule type" value="Genomic_DNA"/>
</dbReference>
<sequence>MLVHLVSGMNFMLGWNEPPRKAMALGDILRFKDGRDMPDVQAALFDYGEGRAPVYLRLNLGCESPETYRFQGSRGILEVTEFTINYYPQSGVDEAPSYYAYGFPRTMREAYFKPWHEEHDPKPGKEPVSEGYNYRGASWDEEKPHLWKFFQAVKSRQPVVEDAVFGNHAALACHMANESYFRKAAVTWDAAKATIKSQ</sequence>
<protein>
    <recommendedName>
        <fullName evidence="3">Gfo/Idh/MocA-like oxidoreductase C-terminal domain-containing protein</fullName>
    </recommendedName>
</protein>
<dbReference type="Gene3D" id="3.30.360.10">
    <property type="entry name" value="Dihydrodipicolinate Reductase, domain 2"/>
    <property type="match status" value="1"/>
</dbReference>
<dbReference type="SUPFAM" id="SSF55347">
    <property type="entry name" value="Glyceraldehyde-3-phosphate dehydrogenase-like, C-terminal domain"/>
    <property type="match status" value="1"/>
</dbReference>
<keyword evidence="2" id="KW-1185">Reference proteome</keyword>
<name>A0A7V8NUD7_9BACT</name>
<dbReference type="Proteomes" id="UP000567293">
    <property type="component" value="Unassembled WGS sequence"/>
</dbReference>
<evidence type="ECO:0008006" key="3">
    <source>
        <dbReference type="Google" id="ProtNLM"/>
    </source>
</evidence>
<proteinExistence type="predicted"/>
<accession>A0A7V8NUD7</accession>
<reference evidence="1" key="1">
    <citation type="submission" date="2020-06" db="EMBL/GenBank/DDBJ databases">
        <title>Legume-microbial interactions unlock mineral nutrients during tropical forest succession.</title>
        <authorList>
            <person name="Epihov D.Z."/>
        </authorList>
    </citation>
    <scope>NUCLEOTIDE SEQUENCE [LARGE SCALE GENOMIC DNA]</scope>
    <source>
        <strain evidence="1">Pan2503</strain>
    </source>
</reference>
<comment type="caution">
    <text evidence="1">The sequence shown here is derived from an EMBL/GenBank/DDBJ whole genome shotgun (WGS) entry which is preliminary data.</text>
</comment>
<organism evidence="1 2">
    <name type="scientific">Candidatus Acidiferrum panamense</name>
    <dbReference type="NCBI Taxonomy" id="2741543"/>
    <lineage>
        <taxon>Bacteria</taxon>
        <taxon>Pseudomonadati</taxon>
        <taxon>Acidobacteriota</taxon>
        <taxon>Terriglobia</taxon>
        <taxon>Candidatus Acidiferrales</taxon>
        <taxon>Candidatus Acidiferrum</taxon>
    </lineage>
</organism>
<dbReference type="AlphaFoldDB" id="A0A7V8NUD7"/>
<evidence type="ECO:0000313" key="2">
    <source>
        <dbReference type="Proteomes" id="UP000567293"/>
    </source>
</evidence>
<evidence type="ECO:0000313" key="1">
    <source>
        <dbReference type="EMBL" id="MBA0087552.1"/>
    </source>
</evidence>